<evidence type="ECO:0000313" key="1">
    <source>
        <dbReference type="EMBL" id="AJQ94832.1"/>
    </source>
</evidence>
<dbReference type="AlphaFoldDB" id="A0A0C5VJK8"/>
<dbReference type="KEGG" id="gsn:YC6258_02794"/>
<proteinExistence type="predicted"/>
<name>A0A0C5VJK8_9GAMM</name>
<evidence type="ECO:0000313" key="2">
    <source>
        <dbReference type="Proteomes" id="UP000032266"/>
    </source>
</evidence>
<dbReference type="HOGENOM" id="CLU_1978405_0_0_6"/>
<organism evidence="1 2">
    <name type="scientific">Gynuella sunshinyii YC6258</name>
    <dbReference type="NCBI Taxonomy" id="1445510"/>
    <lineage>
        <taxon>Bacteria</taxon>
        <taxon>Pseudomonadati</taxon>
        <taxon>Pseudomonadota</taxon>
        <taxon>Gammaproteobacteria</taxon>
        <taxon>Oceanospirillales</taxon>
        <taxon>Saccharospirillaceae</taxon>
        <taxon>Gynuella</taxon>
    </lineage>
</organism>
<dbReference type="OrthoDB" id="282419at2"/>
<accession>A0A0C5VJK8</accession>
<gene>
    <name evidence="1" type="ORF">YC6258_02794</name>
</gene>
<dbReference type="EMBL" id="CP007142">
    <property type="protein sequence ID" value="AJQ94832.1"/>
    <property type="molecule type" value="Genomic_DNA"/>
</dbReference>
<reference evidence="1 2" key="1">
    <citation type="submission" date="2014-01" db="EMBL/GenBank/DDBJ databases">
        <title>Full genme sequencing of cellulolytic bacterium Gynuella sunshinyii YC6258T gen. nov., sp. nov.</title>
        <authorList>
            <person name="Khan H."/>
            <person name="Chung E.J."/>
            <person name="Chung Y.R."/>
        </authorList>
    </citation>
    <scope>NUCLEOTIDE SEQUENCE [LARGE SCALE GENOMIC DNA]</scope>
    <source>
        <strain evidence="1 2">YC6258</strain>
    </source>
</reference>
<sequence>MKTKKLLVAFNPDKPTAKSCDFLLPIFVDSVPKFLGLSSYKLFDYGVVVMTGKEVTVNEVFVKLVDSGRKIENVDQTLVSIAKYFELLKEFKISNVLRLVDESLACTGYSLEKTGLRASEKKNGLP</sequence>
<dbReference type="Proteomes" id="UP000032266">
    <property type="component" value="Chromosome"/>
</dbReference>
<keyword evidence="2" id="KW-1185">Reference proteome</keyword>
<dbReference type="RefSeq" id="WP_144407629.1">
    <property type="nucleotide sequence ID" value="NZ_CP007142.1"/>
</dbReference>
<protein>
    <submittedName>
        <fullName evidence="1">Uncharacterized protein</fullName>
    </submittedName>
</protein>